<dbReference type="Pfam" id="PF05108">
    <property type="entry name" value="T7SS_ESX1_EccB"/>
    <property type="match status" value="1"/>
</dbReference>
<keyword evidence="1" id="KW-1133">Transmembrane helix</keyword>
<keyword evidence="1" id="KW-0472">Membrane</keyword>
<keyword evidence="1" id="KW-0812">Transmembrane</keyword>
<accession>A0A9D1RP55</accession>
<dbReference type="Proteomes" id="UP000824190">
    <property type="component" value="Unassembled WGS sequence"/>
</dbReference>
<gene>
    <name evidence="2" type="primary">eccB</name>
    <name evidence="2" type="ORF">H9870_08645</name>
</gene>
<protein>
    <submittedName>
        <fullName evidence="2">Type VII secretion protein EccB</fullName>
    </submittedName>
</protein>
<proteinExistence type="predicted"/>
<dbReference type="PANTHER" id="PTHR40765">
    <property type="entry name" value="ESX-2 SECRETION SYSTEM ATPASE ECCB2"/>
    <property type="match status" value="1"/>
</dbReference>
<dbReference type="Gene3D" id="3.30.2390.20">
    <property type="entry name" value="Type VII secretion system EccB, repeat 1 domain"/>
    <property type="match status" value="1"/>
</dbReference>
<organism evidence="2 3">
    <name type="scientific">Candidatus Corynebacterium avicola</name>
    <dbReference type="NCBI Taxonomy" id="2838527"/>
    <lineage>
        <taxon>Bacteria</taxon>
        <taxon>Bacillati</taxon>
        <taxon>Actinomycetota</taxon>
        <taxon>Actinomycetes</taxon>
        <taxon>Mycobacteriales</taxon>
        <taxon>Corynebacteriaceae</taxon>
        <taxon>Corynebacterium</taxon>
    </lineage>
</organism>
<reference evidence="2" key="1">
    <citation type="journal article" date="2021" name="PeerJ">
        <title>Extensive microbial diversity within the chicken gut microbiome revealed by metagenomics and culture.</title>
        <authorList>
            <person name="Gilroy R."/>
            <person name="Ravi A."/>
            <person name="Getino M."/>
            <person name="Pursley I."/>
            <person name="Horton D.L."/>
            <person name="Alikhan N.F."/>
            <person name="Baker D."/>
            <person name="Gharbi K."/>
            <person name="Hall N."/>
            <person name="Watson M."/>
            <person name="Adriaenssens E.M."/>
            <person name="Foster-Nyarko E."/>
            <person name="Jarju S."/>
            <person name="Secka A."/>
            <person name="Antonio M."/>
            <person name="Oren A."/>
            <person name="Chaudhuri R.R."/>
            <person name="La Ragione R."/>
            <person name="Hildebrand F."/>
            <person name="Pallen M.J."/>
        </authorList>
    </citation>
    <scope>NUCLEOTIDE SEQUENCE</scope>
    <source>
        <strain evidence="2">CHK32-1732</strain>
    </source>
</reference>
<dbReference type="EMBL" id="DXGC01000074">
    <property type="protein sequence ID" value="HIW91713.1"/>
    <property type="molecule type" value="Genomic_DNA"/>
</dbReference>
<comment type="caution">
    <text evidence="2">The sequence shown here is derived from an EMBL/GenBank/DDBJ whole genome shotgun (WGS) entry which is preliminary data.</text>
</comment>
<dbReference type="InterPro" id="IPR007795">
    <property type="entry name" value="T7SS_EccB"/>
</dbReference>
<evidence type="ECO:0000313" key="3">
    <source>
        <dbReference type="Proteomes" id="UP000824190"/>
    </source>
</evidence>
<evidence type="ECO:0000256" key="1">
    <source>
        <dbReference type="SAM" id="Phobius"/>
    </source>
</evidence>
<name>A0A9D1RP55_9CORY</name>
<dbReference type="PANTHER" id="PTHR40765:SF2">
    <property type="entry name" value="ESX-2 SECRETION SYSTEM ATPASE ECCB2"/>
    <property type="match status" value="1"/>
</dbReference>
<evidence type="ECO:0000313" key="2">
    <source>
        <dbReference type="EMBL" id="HIW91713.1"/>
    </source>
</evidence>
<reference evidence="2" key="2">
    <citation type="submission" date="2021-04" db="EMBL/GenBank/DDBJ databases">
        <authorList>
            <person name="Gilroy R."/>
        </authorList>
    </citation>
    <scope>NUCLEOTIDE SEQUENCE</scope>
    <source>
        <strain evidence="2">CHK32-1732</strain>
    </source>
</reference>
<dbReference type="InterPro" id="IPR044857">
    <property type="entry name" value="T7SS_EccB_R1"/>
</dbReference>
<dbReference type="AlphaFoldDB" id="A0A9D1RP55"/>
<dbReference type="NCBIfam" id="TIGR03919">
    <property type="entry name" value="T7SS_EccB"/>
    <property type="match status" value="1"/>
</dbReference>
<feature type="transmembrane region" description="Helical" evidence="1">
    <location>
        <begin position="40"/>
        <end position="61"/>
    </location>
</feature>
<sequence>MRTTGLQVSGYAFLLRRTELALVIGDPRMAQDPLRTQRRAVGVGLLLSLLVAGGMLLVAMLRPQPSIDGAGLVADESGALHVRIDDVFHPVTNVASARLLLGSPEEVTRSTSAQLSQVPSGPPVGIPDAPGVVAASTAQWALCRNGVVASGPTSAPSMPDAGPVVVDAPSGLWLVVDDTRMLLGPSDDIGGRLARAVGAVPVPVTEGMLQVLDRGPDVVLGALDRLVTSGDRVFLAGPTRVAEVSGTRRAVAEVLVADPAEHLPLAEIMARPEMDGTEALAHVPTDMSFDPIGDVCVGDGVVTAPDPGSDDGTSSHFVGPRGTSAVLTERGFVLVSEAGVRYSVTSVEELESMGNWGGEDGVTALPDVPFRVLELLPDGGVLSRDRAIGTVSSPSA</sequence>
<dbReference type="GO" id="GO:0005576">
    <property type="term" value="C:extracellular region"/>
    <property type="evidence" value="ECO:0007669"/>
    <property type="project" value="TreeGrafter"/>
</dbReference>